<dbReference type="CDD" id="cd01948">
    <property type="entry name" value="EAL"/>
    <property type="match status" value="1"/>
</dbReference>
<organism evidence="10 11">
    <name type="scientific">Paraburkholderia bengalensis</name>
    <dbReference type="NCBI Taxonomy" id="2747562"/>
    <lineage>
        <taxon>Bacteria</taxon>
        <taxon>Pseudomonadati</taxon>
        <taxon>Pseudomonadota</taxon>
        <taxon>Betaproteobacteria</taxon>
        <taxon>Burkholderiales</taxon>
        <taxon>Burkholderiaceae</taxon>
        <taxon>Paraburkholderia</taxon>
    </lineage>
</organism>
<feature type="domain" description="GGDEF" evidence="9">
    <location>
        <begin position="364"/>
        <end position="497"/>
    </location>
</feature>
<dbReference type="Gene3D" id="3.30.450.20">
    <property type="entry name" value="PAS domain"/>
    <property type="match status" value="2"/>
</dbReference>
<dbReference type="CDD" id="cd12915">
    <property type="entry name" value="PDC2_DGC_like"/>
    <property type="match status" value="1"/>
</dbReference>
<evidence type="ECO:0000259" key="9">
    <source>
        <dbReference type="PROSITE" id="PS50887"/>
    </source>
</evidence>
<dbReference type="SMART" id="SM00052">
    <property type="entry name" value="EAL"/>
    <property type="match status" value="1"/>
</dbReference>
<protein>
    <submittedName>
        <fullName evidence="10">EAL domain-containing protein</fullName>
    </submittedName>
</protein>
<keyword evidence="4 7" id="KW-1133">Transmembrane helix</keyword>
<dbReference type="Gene3D" id="3.30.70.270">
    <property type="match status" value="1"/>
</dbReference>
<dbReference type="InterPro" id="IPR033479">
    <property type="entry name" value="dCache_1"/>
</dbReference>
<evidence type="ECO:0000256" key="5">
    <source>
        <dbReference type="ARBA" id="ARBA00023136"/>
    </source>
</evidence>
<evidence type="ECO:0000259" key="8">
    <source>
        <dbReference type="PROSITE" id="PS50883"/>
    </source>
</evidence>
<dbReference type="SUPFAM" id="SSF141868">
    <property type="entry name" value="EAL domain-like"/>
    <property type="match status" value="1"/>
</dbReference>
<dbReference type="CDD" id="cd12914">
    <property type="entry name" value="PDC1_DGC_like"/>
    <property type="match status" value="1"/>
</dbReference>
<dbReference type="InterPro" id="IPR052155">
    <property type="entry name" value="Biofilm_reg_signaling"/>
</dbReference>
<evidence type="ECO:0000256" key="1">
    <source>
        <dbReference type="ARBA" id="ARBA00004651"/>
    </source>
</evidence>
<dbReference type="InterPro" id="IPR035919">
    <property type="entry name" value="EAL_sf"/>
</dbReference>
<dbReference type="InterPro" id="IPR043128">
    <property type="entry name" value="Rev_trsase/Diguanyl_cyclase"/>
</dbReference>
<accession>A0ABU8J1W6</accession>
<dbReference type="RefSeq" id="WP_336601305.1">
    <property type="nucleotide sequence ID" value="NZ_JACFYJ010000078.1"/>
</dbReference>
<evidence type="ECO:0000256" key="7">
    <source>
        <dbReference type="SAM" id="Phobius"/>
    </source>
</evidence>
<keyword evidence="2" id="KW-1003">Cell membrane</keyword>
<dbReference type="InterPro" id="IPR029787">
    <property type="entry name" value="Nucleotide_cyclase"/>
</dbReference>
<dbReference type="PROSITE" id="PS50883">
    <property type="entry name" value="EAL"/>
    <property type="match status" value="1"/>
</dbReference>
<feature type="transmembrane region" description="Helical" evidence="7">
    <location>
        <begin position="25"/>
        <end position="46"/>
    </location>
</feature>
<dbReference type="InterPro" id="IPR000160">
    <property type="entry name" value="GGDEF_dom"/>
</dbReference>
<dbReference type="CDD" id="cd01949">
    <property type="entry name" value="GGDEF"/>
    <property type="match status" value="1"/>
</dbReference>
<keyword evidence="5 7" id="KW-0472">Membrane</keyword>
<dbReference type="Proteomes" id="UP001386437">
    <property type="component" value="Unassembled WGS sequence"/>
</dbReference>
<dbReference type="PANTHER" id="PTHR44757">
    <property type="entry name" value="DIGUANYLATE CYCLASE DGCP"/>
    <property type="match status" value="1"/>
</dbReference>
<feature type="compositionally biased region" description="Polar residues" evidence="6">
    <location>
        <begin position="776"/>
        <end position="785"/>
    </location>
</feature>
<feature type="compositionally biased region" description="Low complexity" evidence="6">
    <location>
        <begin position="786"/>
        <end position="797"/>
    </location>
</feature>
<feature type="domain" description="EAL" evidence="8">
    <location>
        <begin position="506"/>
        <end position="760"/>
    </location>
</feature>
<dbReference type="PANTHER" id="PTHR44757:SF2">
    <property type="entry name" value="BIOFILM ARCHITECTURE MAINTENANCE PROTEIN MBAA"/>
    <property type="match status" value="1"/>
</dbReference>
<dbReference type="Pfam" id="PF02743">
    <property type="entry name" value="dCache_1"/>
    <property type="match status" value="1"/>
</dbReference>
<proteinExistence type="predicted"/>
<gene>
    <name evidence="10" type="ORF">H3V53_31910</name>
</gene>
<dbReference type="Pfam" id="PF00563">
    <property type="entry name" value="EAL"/>
    <property type="match status" value="1"/>
</dbReference>
<feature type="region of interest" description="Disordered" evidence="6">
    <location>
        <begin position="776"/>
        <end position="797"/>
    </location>
</feature>
<name>A0ABU8J1W6_9BURK</name>
<keyword evidence="3 7" id="KW-0812">Transmembrane</keyword>
<dbReference type="Pfam" id="PF00990">
    <property type="entry name" value="GGDEF"/>
    <property type="match status" value="1"/>
</dbReference>
<comment type="subcellular location">
    <subcellularLocation>
        <location evidence="1">Cell membrane</location>
        <topology evidence="1">Multi-pass membrane protein</topology>
    </subcellularLocation>
</comment>
<reference evidence="10 11" key="1">
    <citation type="journal article" date="2022" name="Arch. Microbiol.">
        <title>Paraburkholderia bengalensis sp. nov. isolated from roots of Oryza sativa, IR64.</title>
        <authorList>
            <person name="Nag P."/>
            <person name="Mondal N."/>
            <person name="Sarkar J."/>
            <person name="Das S."/>
        </authorList>
    </citation>
    <scope>NUCLEOTIDE SEQUENCE [LARGE SCALE GENOMIC DNA]</scope>
    <source>
        <strain evidence="10 11">IR64_4_BI</strain>
    </source>
</reference>
<evidence type="ECO:0000256" key="2">
    <source>
        <dbReference type="ARBA" id="ARBA00022475"/>
    </source>
</evidence>
<dbReference type="SUPFAM" id="SSF55073">
    <property type="entry name" value="Nucleotide cyclase"/>
    <property type="match status" value="1"/>
</dbReference>
<evidence type="ECO:0000313" key="10">
    <source>
        <dbReference type="EMBL" id="MEI6001603.1"/>
    </source>
</evidence>
<evidence type="ECO:0000256" key="4">
    <source>
        <dbReference type="ARBA" id="ARBA00022989"/>
    </source>
</evidence>
<dbReference type="Gene3D" id="3.20.20.450">
    <property type="entry name" value="EAL domain"/>
    <property type="match status" value="1"/>
</dbReference>
<evidence type="ECO:0000256" key="6">
    <source>
        <dbReference type="SAM" id="MobiDB-lite"/>
    </source>
</evidence>
<keyword evidence="11" id="KW-1185">Reference proteome</keyword>
<evidence type="ECO:0000256" key="3">
    <source>
        <dbReference type="ARBA" id="ARBA00022692"/>
    </source>
</evidence>
<dbReference type="EMBL" id="JACFYJ010000078">
    <property type="protein sequence ID" value="MEI6001603.1"/>
    <property type="molecule type" value="Genomic_DNA"/>
</dbReference>
<sequence length="797" mass="87795">MNQFRLPSARDVRHRLDPAGTRRRALLAIPALGVLVLVLLWTVIFARLSVEKETTYREAMASAAILSAALEQHTVKAIHQVDQITRFVKYEFEKSPGRFDLASTVEKGVVQSETLVQVSLIDEHGKLIANTVEANPKPIDLSDREHFKVHEHENDDQLYISKPVLGRVSGHWTLQMTRRLNHPDGSFAGVVVVSEDPSYFTSDFYNNAAIGHDGVIAVISDSGAVLARRTGNSEHSQGVFTATGVYPTSEHVSGTYVDSIDNVTRIVSYRHIDGYPLGVLVGLSQAEEFADYNHTRNVYLLMASFISLAMLGFFAVATGLIGKLLGREREMTHLVEFDLLTGLRNRYSTLQSLRHDVAQPANLGHLAILFIDLDNFKTVNDTLGHNAGDIVLQMTAARLADAVADAGTLSRIGGDEFVVVIKGDDVEKRAVTLADAISDVFSKPFEVRGSSFVLHASIGIALYSVANESEIDLLKKADLAMYSAKDAGKNCYQFYSPHLSHRADRLMKWEQQLRVALADQQLFLAYQPKIDLARRCITGFEALVRWNHPQHGLIPANEFIPVAESTGLIVPIGDFVIRTACRQLAQWQQHGYDTLSLAVNISAVQFWRGDLYETISHAIEETGIAARRLELEITETAMMEYPELVSEKIFALKRLGVRIALDDFGTGYSSLSYLNRFSVDTLKVDRSFVQAIPGDRSVCVMVTAIVNLARSLGLTVVVEGTETEEQIAWLAALGHIEAQGFLFSRPVPAEGIATLLERFGVCGTHSAHVVHSTDIDSSSDASRFNTSISTSTSNESV</sequence>
<dbReference type="InterPro" id="IPR001633">
    <property type="entry name" value="EAL_dom"/>
</dbReference>
<dbReference type="NCBIfam" id="TIGR00254">
    <property type="entry name" value="GGDEF"/>
    <property type="match status" value="1"/>
</dbReference>
<comment type="caution">
    <text evidence="10">The sequence shown here is derived from an EMBL/GenBank/DDBJ whole genome shotgun (WGS) entry which is preliminary data.</text>
</comment>
<dbReference type="SMART" id="SM00267">
    <property type="entry name" value="GGDEF"/>
    <property type="match status" value="1"/>
</dbReference>
<dbReference type="PROSITE" id="PS50887">
    <property type="entry name" value="GGDEF"/>
    <property type="match status" value="1"/>
</dbReference>
<feature type="transmembrane region" description="Helical" evidence="7">
    <location>
        <begin position="298"/>
        <end position="321"/>
    </location>
</feature>
<evidence type="ECO:0000313" key="11">
    <source>
        <dbReference type="Proteomes" id="UP001386437"/>
    </source>
</evidence>